<keyword evidence="1" id="KW-0472">Membrane</keyword>
<evidence type="ECO:0000313" key="2">
    <source>
        <dbReference type="EMBL" id="KAG5676551.1"/>
    </source>
</evidence>
<dbReference type="Proteomes" id="UP001107558">
    <property type="component" value="Chromosome 2"/>
</dbReference>
<dbReference type="AlphaFoldDB" id="A0A9J6C3F8"/>
<evidence type="ECO:0000313" key="3">
    <source>
        <dbReference type="Proteomes" id="UP001107558"/>
    </source>
</evidence>
<sequence length="182" mass="21757">MDWKFTVIFFQFGFLVVGKMVLVIQDSLIKCDEYEGEKRAHIFDMSSIELIPINDTHTYLNGTLQFLQDIHHGWKARVYIEQRRQNQWQIQAFDRTYKDLCDNLAMLKEPFYPYIEHMKKCPLKAGDEWFFDMAVIKLDEKLMSMIPSHYTGEWRGTFLGIFHVDDVEKYECKRGFGNIYDI</sequence>
<reference evidence="2" key="1">
    <citation type="submission" date="2021-03" db="EMBL/GenBank/DDBJ databases">
        <title>Chromosome level genome of the anhydrobiotic midge Polypedilum vanderplanki.</title>
        <authorList>
            <person name="Yoshida Y."/>
            <person name="Kikawada T."/>
            <person name="Gusev O."/>
        </authorList>
    </citation>
    <scope>NUCLEOTIDE SEQUENCE</scope>
    <source>
        <strain evidence="2">NIAS01</strain>
        <tissue evidence="2">Whole body or cell culture</tissue>
    </source>
</reference>
<evidence type="ECO:0000256" key="1">
    <source>
        <dbReference type="SAM" id="Phobius"/>
    </source>
</evidence>
<keyword evidence="1" id="KW-0812">Transmembrane</keyword>
<keyword evidence="1" id="KW-1133">Transmembrane helix</keyword>
<gene>
    <name evidence="2" type="ORF">PVAND_006376</name>
</gene>
<keyword evidence="3" id="KW-1185">Reference proteome</keyword>
<protein>
    <submittedName>
        <fullName evidence="2">Uncharacterized protein</fullName>
    </submittedName>
</protein>
<dbReference type="OrthoDB" id="7724124at2759"/>
<name>A0A9J6C3F8_POLVA</name>
<accession>A0A9J6C3F8</accession>
<feature type="transmembrane region" description="Helical" evidence="1">
    <location>
        <begin position="6"/>
        <end position="24"/>
    </location>
</feature>
<comment type="caution">
    <text evidence="2">The sequence shown here is derived from an EMBL/GenBank/DDBJ whole genome shotgun (WGS) entry which is preliminary data.</text>
</comment>
<organism evidence="2 3">
    <name type="scientific">Polypedilum vanderplanki</name>
    <name type="common">Sleeping chironomid midge</name>
    <dbReference type="NCBI Taxonomy" id="319348"/>
    <lineage>
        <taxon>Eukaryota</taxon>
        <taxon>Metazoa</taxon>
        <taxon>Ecdysozoa</taxon>
        <taxon>Arthropoda</taxon>
        <taxon>Hexapoda</taxon>
        <taxon>Insecta</taxon>
        <taxon>Pterygota</taxon>
        <taxon>Neoptera</taxon>
        <taxon>Endopterygota</taxon>
        <taxon>Diptera</taxon>
        <taxon>Nematocera</taxon>
        <taxon>Chironomoidea</taxon>
        <taxon>Chironomidae</taxon>
        <taxon>Chironominae</taxon>
        <taxon>Polypedilum</taxon>
        <taxon>Polypedilum</taxon>
    </lineage>
</organism>
<dbReference type="EMBL" id="JADBJN010000002">
    <property type="protein sequence ID" value="KAG5676551.1"/>
    <property type="molecule type" value="Genomic_DNA"/>
</dbReference>
<proteinExistence type="predicted"/>